<evidence type="ECO:0000313" key="1">
    <source>
        <dbReference type="Proteomes" id="UP001165740"/>
    </source>
</evidence>
<dbReference type="OrthoDB" id="10038545at2759"/>
<dbReference type="PROSITE" id="PS00018">
    <property type="entry name" value="EF_HAND_1"/>
    <property type="match status" value="1"/>
</dbReference>
<proteinExistence type="predicted"/>
<dbReference type="SUPFAM" id="SSF50494">
    <property type="entry name" value="Trypsin-like serine proteases"/>
    <property type="match status" value="1"/>
</dbReference>
<sequence length="417" mass="48239">MVRSKMKNCMGQENKKMLRDLSSIIFGARMSIQMAKDEIKEICTENENLEVKDHYIGNETASALSDVEMEDDGLDEIYALSVVNKQDNGEDEIYGEHEIQECECQEETNFSQYFQHCDKDHNKYISIDEFSLEHLPKALSDSIFYDYIKFIADLTVRVDVKMTSPRRPEVWQRTKNVKYPSYDLRGKTNLRTGTGIVSLIYRFTNGIRNSGGRYEKKHTKCWCRKCQHSEIPSSMWWEFDVDTASHVVFDETEADNTSVLLFYDRKESQNVIVDTVTFKYSEVCNYNDRCYLQCVTCDESLGKKLDTVWKQFHRKFSTTALTNYINSTRVLENFMFIVSHPHGSPKMISIGQWKDKIHKTSGQFQFTYTASTCRGSSGACVVCLGYTGLLSHLTHRGTRTNLRLNHSGTGHFLKYKV</sequence>
<protein>
    <submittedName>
        <fullName evidence="2">Uncharacterized protein LOC106052509 isoform X1</fullName>
    </submittedName>
</protein>
<evidence type="ECO:0000313" key="2">
    <source>
        <dbReference type="RefSeq" id="XP_055898306.1"/>
    </source>
</evidence>
<dbReference type="AlphaFoldDB" id="A0A9W3BFT7"/>
<gene>
    <name evidence="2" type="primary">LOC106052509</name>
</gene>
<dbReference type="GeneID" id="106052509"/>
<dbReference type="RefSeq" id="XP_055898306.1">
    <property type="nucleotide sequence ID" value="XM_056042331.1"/>
</dbReference>
<dbReference type="InterPro" id="IPR009003">
    <property type="entry name" value="Peptidase_S1_PA"/>
</dbReference>
<keyword evidence="1" id="KW-1185">Reference proteome</keyword>
<organism evidence="1 2">
    <name type="scientific">Biomphalaria glabrata</name>
    <name type="common">Bloodfluke planorb</name>
    <name type="synonym">Freshwater snail</name>
    <dbReference type="NCBI Taxonomy" id="6526"/>
    <lineage>
        <taxon>Eukaryota</taxon>
        <taxon>Metazoa</taxon>
        <taxon>Spiralia</taxon>
        <taxon>Lophotrochozoa</taxon>
        <taxon>Mollusca</taxon>
        <taxon>Gastropoda</taxon>
        <taxon>Heterobranchia</taxon>
        <taxon>Euthyneura</taxon>
        <taxon>Panpulmonata</taxon>
        <taxon>Hygrophila</taxon>
        <taxon>Lymnaeoidea</taxon>
        <taxon>Planorbidae</taxon>
        <taxon>Biomphalaria</taxon>
    </lineage>
</organism>
<dbReference type="Proteomes" id="UP001165740">
    <property type="component" value="Chromosome 9"/>
</dbReference>
<accession>A0A9W3BFT7</accession>
<reference evidence="2" key="1">
    <citation type="submission" date="2025-08" db="UniProtKB">
        <authorList>
            <consortium name="RefSeq"/>
        </authorList>
    </citation>
    <scope>IDENTIFICATION</scope>
</reference>
<name>A0A9W3BFT7_BIOGL</name>
<dbReference type="InterPro" id="IPR018247">
    <property type="entry name" value="EF_Hand_1_Ca_BS"/>
</dbReference>